<protein>
    <submittedName>
        <fullName evidence="3">DUF3887 domain-containing protein</fullName>
    </submittedName>
</protein>
<feature type="signal peptide" evidence="1">
    <location>
        <begin position="1"/>
        <end position="21"/>
    </location>
</feature>
<comment type="caution">
    <text evidence="3">The sequence shown here is derived from an EMBL/GenBank/DDBJ whole genome shotgun (WGS) entry which is preliminary data.</text>
</comment>
<proteinExistence type="predicted"/>
<evidence type="ECO:0000313" key="3">
    <source>
        <dbReference type="EMBL" id="MFK2916380.1"/>
    </source>
</evidence>
<sequence length="124" mass="13233">MKPFGLAVCLILGAYVGVANGETPCETSSTRLLDALDRGDYAGATVDFDTTMKAKLSADTLSQVWQAIPPQFGERGARDTAQLTQVGEHTVVVTPLHYGPQLIDAQVTCSVDGKIAGFYIKPHH</sequence>
<evidence type="ECO:0000313" key="4">
    <source>
        <dbReference type="Proteomes" id="UP001620408"/>
    </source>
</evidence>
<gene>
    <name evidence="3" type="ORF">ISS97_03810</name>
</gene>
<feature type="chain" id="PRO_5045066201" evidence="1">
    <location>
        <begin position="22"/>
        <end position="124"/>
    </location>
</feature>
<keyword evidence="4" id="KW-1185">Reference proteome</keyword>
<name>A0ABW8K0E6_9GAMM</name>
<dbReference type="EMBL" id="JADIKD010000007">
    <property type="protein sequence ID" value="MFK2916380.1"/>
    <property type="molecule type" value="Genomic_DNA"/>
</dbReference>
<evidence type="ECO:0000256" key="1">
    <source>
        <dbReference type="SAM" id="SignalP"/>
    </source>
</evidence>
<dbReference type="Proteomes" id="UP001620408">
    <property type="component" value="Unassembled WGS sequence"/>
</dbReference>
<dbReference type="Pfam" id="PF13026">
    <property type="entry name" value="DUF3887"/>
    <property type="match status" value="1"/>
</dbReference>
<dbReference type="RefSeq" id="WP_379986350.1">
    <property type="nucleotide sequence ID" value="NZ_JADIKD010000007.1"/>
</dbReference>
<reference evidence="3 4" key="1">
    <citation type="submission" date="2020-10" db="EMBL/GenBank/DDBJ databases">
        <title>Phylogeny of dyella-like bacteria.</title>
        <authorList>
            <person name="Fu J."/>
        </authorList>
    </citation>
    <scope>NUCLEOTIDE SEQUENCE [LARGE SCALE GENOMIC DNA]</scope>
    <source>
        <strain evidence="3 4">BB4</strain>
    </source>
</reference>
<dbReference type="InterPro" id="IPR024981">
    <property type="entry name" value="DUF3887"/>
</dbReference>
<keyword evidence="1" id="KW-0732">Signal</keyword>
<evidence type="ECO:0000259" key="2">
    <source>
        <dbReference type="Pfam" id="PF13026"/>
    </source>
</evidence>
<dbReference type="Gene3D" id="3.10.450.590">
    <property type="match status" value="1"/>
</dbReference>
<feature type="domain" description="DUF3887" evidence="2">
    <location>
        <begin position="32"/>
        <end position="118"/>
    </location>
</feature>
<accession>A0ABW8K0E6</accession>
<organism evidence="3 4">
    <name type="scientific">Dyella koreensis</name>
    <dbReference type="NCBI Taxonomy" id="311235"/>
    <lineage>
        <taxon>Bacteria</taxon>
        <taxon>Pseudomonadati</taxon>
        <taxon>Pseudomonadota</taxon>
        <taxon>Gammaproteobacteria</taxon>
        <taxon>Lysobacterales</taxon>
        <taxon>Rhodanobacteraceae</taxon>
        <taxon>Dyella</taxon>
    </lineage>
</organism>